<proteinExistence type="predicted"/>
<protein>
    <submittedName>
        <fullName evidence="1">Uncharacterized protein</fullName>
    </submittedName>
</protein>
<organism evidence="1">
    <name type="scientific">Bacillus subtilis subsp. natto</name>
    <dbReference type="NCBI Taxonomy" id="86029"/>
    <lineage>
        <taxon>Bacteria</taxon>
        <taxon>Bacillati</taxon>
        <taxon>Bacillota</taxon>
        <taxon>Bacilli</taxon>
        <taxon>Bacillales</taxon>
        <taxon>Bacillaceae</taxon>
        <taxon>Bacillus</taxon>
    </lineage>
</organism>
<dbReference type="RefSeq" id="WP_013603303.1">
    <property type="nucleotide sequence ID" value="NC_015149.1"/>
</dbReference>
<dbReference type="EMBL" id="AB615353">
    <property type="protein sequence ID" value="BAJ77023.1"/>
    <property type="molecule type" value="Genomic_DNA"/>
</dbReference>
<reference evidence="1" key="1">
    <citation type="journal article" date="1997" name="Proc. Natl. Acad. Sci. U.S.A.">
        <title>Experimental surgery to create subgenomes of Bacillus subtilis 168.</title>
        <authorList>
            <person name="Itaya M."/>
            <person name="Tanaka T."/>
        </authorList>
    </citation>
    <scope>NUCLEOTIDE SEQUENCE</scope>
    <source>
        <strain evidence="1">IAM 11631</strain>
        <plasmid evidence="1">pLS32</plasmid>
    </source>
</reference>
<evidence type="ECO:0000313" key="1">
    <source>
        <dbReference type="EMBL" id="BAJ77023.1"/>
    </source>
</evidence>
<sequence length="69" mass="8045">MLNEIEKLYAYLQFRQAGMDQDEAMQAIGDLEFLILMDQLKSILDEVQEEIEEESETSEIEDLLKAIFS</sequence>
<accession>E9RJC8</accession>
<keyword evidence="1" id="KW-0614">Plasmid</keyword>
<reference evidence="1" key="2">
    <citation type="submission" date="2011-02" db="EMBL/GenBank/DDBJ databases">
        <title>Genetic factors for stable replication of pLS32 in Bacillus subtilis.</title>
        <authorList>
            <person name="Itaya M."/>
        </authorList>
    </citation>
    <scope>NUCLEOTIDE SEQUENCE</scope>
    <source>
        <strain evidence="1">IAM 11631</strain>
        <plasmid evidence="1">pLS32</plasmid>
    </source>
</reference>
<name>E9RJC8_BACNA</name>
<geneLocation type="plasmid" evidence="1">
    <name>pLS32</name>
</geneLocation>
<dbReference type="AlphaFoldDB" id="E9RJC8"/>